<protein>
    <recommendedName>
        <fullName evidence="9">Dihydrofolate synthase/folylpolyglutamate synthase</fullName>
        <ecNumber evidence="7">6.3.2.12</ecNumber>
        <ecNumber evidence="8">6.3.2.17</ecNumber>
    </recommendedName>
    <alternativeName>
        <fullName evidence="18">Folylpoly-gamma-glutamate synthetase-dihydrofolate synthetase</fullName>
    </alternativeName>
    <alternativeName>
        <fullName evidence="16">Folylpolyglutamate synthetase</fullName>
    </alternativeName>
    <alternativeName>
        <fullName evidence="17">Tetrahydrofolylpolyglutamate synthase</fullName>
    </alternativeName>
</protein>
<keyword evidence="14" id="KW-0460">Magnesium</keyword>
<evidence type="ECO:0000256" key="12">
    <source>
        <dbReference type="ARBA" id="ARBA00022741"/>
    </source>
</evidence>
<dbReference type="GO" id="GO:0005524">
    <property type="term" value="F:ATP binding"/>
    <property type="evidence" value="ECO:0007669"/>
    <property type="project" value="UniProtKB-KW"/>
</dbReference>
<dbReference type="InterPro" id="IPR013221">
    <property type="entry name" value="Mur_ligase_cen"/>
</dbReference>
<evidence type="ECO:0000256" key="6">
    <source>
        <dbReference type="ARBA" id="ARBA00011245"/>
    </source>
</evidence>
<keyword evidence="13" id="KW-0067">ATP-binding</keyword>
<evidence type="ECO:0000256" key="22">
    <source>
        <dbReference type="ARBA" id="ARBA00049161"/>
    </source>
</evidence>
<evidence type="ECO:0000256" key="4">
    <source>
        <dbReference type="ARBA" id="ARBA00005150"/>
    </source>
</evidence>
<dbReference type="GO" id="GO:0005737">
    <property type="term" value="C:cytoplasm"/>
    <property type="evidence" value="ECO:0007669"/>
    <property type="project" value="TreeGrafter"/>
</dbReference>
<dbReference type="FunFam" id="3.40.1190.10:FF:000004">
    <property type="entry name" value="Dihydrofolate synthase/folylpolyglutamate synthase"/>
    <property type="match status" value="1"/>
</dbReference>
<evidence type="ECO:0000313" key="24">
    <source>
        <dbReference type="EMBL" id="PQA40152.1"/>
    </source>
</evidence>
<comment type="pathway">
    <text evidence="4">Cofactor biosynthesis; tetrahydrofolylpolyglutamate biosynthesis.</text>
</comment>
<evidence type="ECO:0000256" key="9">
    <source>
        <dbReference type="ARBA" id="ARBA00019357"/>
    </source>
</evidence>
<gene>
    <name evidence="24" type="ORF">C5O18_06585</name>
</gene>
<feature type="domain" description="Mur ligase central" evidence="23">
    <location>
        <begin position="47"/>
        <end position="185"/>
    </location>
</feature>
<evidence type="ECO:0000256" key="11">
    <source>
        <dbReference type="ARBA" id="ARBA00022723"/>
    </source>
</evidence>
<evidence type="ECO:0000256" key="17">
    <source>
        <dbReference type="ARBA" id="ARBA00030592"/>
    </source>
</evidence>
<evidence type="ECO:0000313" key="25">
    <source>
        <dbReference type="Proteomes" id="UP000243900"/>
    </source>
</evidence>
<evidence type="ECO:0000256" key="7">
    <source>
        <dbReference type="ARBA" id="ARBA00013023"/>
    </source>
</evidence>
<feature type="non-terminal residue" evidence="24">
    <location>
        <position position="339"/>
    </location>
</feature>
<organism evidence="24 25">
    <name type="scientific">Amnimonas aquatica</name>
    <dbReference type="NCBI Taxonomy" id="2094561"/>
    <lineage>
        <taxon>Bacteria</taxon>
        <taxon>Pseudomonadati</taxon>
        <taxon>Pseudomonadota</taxon>
        <taxon>Gammaproteobacteria</taxon>
        <taxon>Moraxellales</taxon>
        <taxon>Moraxellaceae</taxon>
        <taxon>Amnimonas</taxon>
    </lineage>
</organism>
<dbReference type="InterPro" id="IPR036565">
    <property type="entry name" value="Mur-like_cat_sf"/>
</dbReference>
<evidence type="ECO:0000256" key="14">
    <source>
        <dbReference type="ARBA" id="ARBA00022842"/>
    </source>
</evidence>
<dbReference type="GO" id="GO:0004326">
    <property type="term" value="F:tetrahydrofolylpolyglutamate synthase activity"/>
    <property type="evidence" value="ECO:0007669"/>
    <property type="project" value="UniProtKB-EC"/>
</dbReference>
<proteinExistence type="inferred from homology"/>
<keyword evidence="10" id="KW-0436">Ligase</keyword>
<dbReference type="InterPro" id="IPR001645">
    <property type="entry name" value="Folylpolyglutamate_synth"/>
</dbReference>
<evidence type="ECO:0000256" key="3">
    <source>
        <dbReference type="ARBA" id="ARBA00004799"/>
    </source>
</evidence>
<dbReference type="PANTHER" id="PTHR11136:SF0">
    <property type="entry name" value="DIHYDROFOLATE SYNTHETASE-RELATED"/>
    <property type="match status" value="1"/>
</dbReference>
<dbReference type="Pfam" id="PF08245">
    <property type="entry name" value="Mur_ligase_M"/>
    <property type="match status" value="1"/>
</dbReference>
<comment type="caution">
    <text evidence="24">The sequence shown here is derived from an EMBL/GenBank/DDBJ whole genome shotgun (WGS) entry which is preliminary data.</text>
</comment>
<comment type="catalytic activity">
    <reaction evidence="21">
        <text>(6R)-5,10-methylenetetrahydrofolyl-(gamma-L-Glu)(n) + L-glutamate + ATP = (6R)-5,10-methylenetetrahydrofolyl-(gamma-L-Glu)(n+1) + ADP + phosphate + H(+)</text>
        <dbReference type="Rhea" id="RHEA:51912"/>
        <dbReference type="Rhea" id="RHEA-COMP:13257"/>
        <dbReference type="Rhea" id="RHEA-COMP:13258"/>
        <dbReference type="ChEBI" id="CHEBI:15378"/>
        <dbReference type="ChEBI" id="CHEBI:29985"/>
        <dbReference type="ChEBI" id="CHEBI:30616"/>
        <dbReference type="ChEBI" id="CHEBI:43474"/>
        <dbReference type="ChEBI" id="CHEBI:136572"/>
        <dbReference type="ChEBI" id="CHEBI:456216"/>
        <dbReference type="EC" id="6.3.2.17"/>
    </reaction>
</comment>
<dbReference type="EMBL" id="PTQZ01000145">
    <property type="protein sequence ID" value="PQA40152.1"/>
    <property type="molecule type" value="Genomic_DNA"/>
</dbReference>
<dbReference type="NCBIfam" id="TIGR01499">
    <property type="entry name" value="folC"/>
    <property type="match status" value="1"/>
</dbReference>
<evidence type="ECO:0000256" key="20">
    <source>
        <dbReference type="ARBA" id="ARBA00047808"/>
    </source>
</evidence>
<accession>A0A2P6AS38</accession>
<dbReference type="RefSeq" id="WP_105192554.1">
    <property type="nucleotide sequence ID" value="NZ_PTQZ01000145.1"/>
</dbReference>
<evidence type="ECO:0000256" key="8">
    <source>
        <dbReference type="ARBA" id="ARBA00013025"/>
    </source>
</evidence>
<evidence type="ECO:0000256" key="2">
    <source>
        <dbReference type="ARBA" id="ARBA00002714"/>
    </source>
</evidence>
<evidence type="ECO:0000256" key="5">
    <source>
        <dbReference type="ARBA" id="ARBA00008276"/>
    </source>
</evidence>
<evidence type="ECO:0000256" key="19">
    <source>
        <dbReference type="ARBA" id="ARBA00047493"/>
    </source>
</evidence>
<evidence type="ECO:0000256" key="18">
    <source>
        <dbReference type="ARBA" id="ARBA00032510"/>
    </source>
</evidence>
<dbReference type="PANTHER" id="PTHR11136">
    <property type="entry name" value="FOLYLPOLYGLUTAMATE SYNTHASE-RELATED"/>
    <property type="match status" value="1"/>
</dbReference>
<evidence type="ECO:0000256" key="21">
    <source>
        <dbReference type="ARBA" id="ARBA00049035"/>
    </source>
</evidence>
<name>A0A2P6AS38_9GAMM</name>
<dbReference type="EC" id="6.3.2.17" evidence="8"/>
<comment type="catalytic activity">
    <reaction evidence="19">
        <text>(6S)-5,6,7,8-tetrahydrofolyl-(gamma-L-Glu)(n) + L-glutamate + ATP = (6S)-5,6,7,8-tetrahydrofolyl-(gamma-L-Glu)(n+1) + ADP + phosphate + H(+)</text>
        <dbReference type="Rhea" id="RHEA:10580"/>
        <dbReference type="Rhea" id="RHEA-COMP:14738"/>
        <dbReference type="Rhea" id="RHEA-COMP:14740"/>
        <dbReference type="ChEBI" id="CHEBI:15378"/>
        <dbReference type="ChEBI" id="CHEBI:29985"/>
        <dbReference type="ChEBI" id="CHEBI:30616"/>
        <dbReference type="ChEBI" id="CHEBI:43474"/>
        <dbReference type="ChEBI" id="CHEBI:141005"/>
        <dbReference type="ChEBI" id="CHEBI:456216"/>
        <dbReference type="EC" id="6.3.2.17"/>
    </reaction>
</comment>
<dbReference type="EC" id="6.3.2.12" evidence="7"/>
<comment type="subunit">
    <text evidence="6">Monomer.</text>
</comment>
<evidence type="ECO:0000256" key="15">
    <source>
        <dbReference type="ARBA" id="ARBA00022909"/>
    </source>
</evidence>
<comment type="catalytic activity">
    <reaction evidence="22">
        <text>7,8-dihydropteroate + L-glutamate + ATP = 7,8-dihydrofolate + ADP + phosphate + H(+)</text>
        <dbReference type="Rhea" id="RHEA:23584"/>
        <dbReference type="ChEBI" id="CHEBI:15378"/>
        <dbReference type="ChEBI" id="CHEBI:17839"/>
        <dbReference type="ChEBI" id="CHEBI:29985"/>
        <dbReference type="ChEBI" id="CHEBI:30616"/>
        <dbReference type="ChEBI" id="CHEBI:43474"/>
        <dbReference type="ChEBI" id="CHEBI:57451"/>
        <dbReference type="ChEBI" id="CHEBI:456216"/>
        <dbReference type="EC" id="6.3.2.12"/>
    </reaction>
</comment>
<dbReference type="OrthoDB" id="9809356at2"/>
<dbReference type="Proteomes" id="UP000243900">
    <property type="component" value="Unassembled WGS sequence"/>
</dbReference>
<sequence length="339" mass="36153">MTVTSLDAWLRILEQRHPSAIDMGLERIGVVARALGVTGFDAPVITVGGTNGKGSTVATLVALARAAGWRVASYTSPHLLRFNERVCLDGEMISDADMVAALDAVEAVRGEVSLTYFEHTTLAAFWWFRRQSPDLIVLEVGLGGRLDAVNLVDASVAVITSVDLDHQDWLGDTRELIAREKAGILRPGAPVVFGEREPLPVLTGQAAKLAAPQWIKGRDYDFTTDAGTWHWHATTADPAGGPAWRDLPLPGVSCENAAVALAALRALAGVSALCIGEDAVRAGLPLAAVPGRAQRLPGSPEVWLDVGHNPHGARFLWQQLPPARAGQRTHAVFAMLADK</sequence>
<comment type="cofactor">
    <cofactor evidence="1">
        <name>Mg(2+)</name>
        <dbReference type="ChEBI" id="CHEBI:18420"/>
    </cofactor>
</comment>
<dbReference type="GO" id="GO:0008841">
    <property type="term" value="F:dihydrofolate synthase activity"/>
    <property type="evidence" value="ECO:0007669"/>
    <property type="project" value="UniProtKB-EC"/>
</dbReference>
<comment type="function">
    <text evidence="2">Functions in two distinct reactions of the de novo folate biosynthetic pathway. Catalyzes the addition of a glutamate residue to dihydropteroate (7,8-dihydropteroate or H2Pte) to form dihydrofolate (7,8-dihydrofolate monoglutamate or H2Pte-Glu). Also catalyzes successive additions of L-glutamate to tetrahydrofolate or 10-formyltetrahydrofolate or 5,10-methylenetetrahydrofolate, leading to folylpolyglutamate derivatives.</text>
</comment>
<dbReference type="Gene3D" id="3.40.1190.10">
    <property type="entry name" value="Mur-like, catalytic domain"/>
    <property type="match status" value="1"/>
</dbReference>
<keyword evidence="12" id="KW-0547">Nucleotide-binding</keyword>
<keyword evidence="15" id="KW-0289">Folate biosynthesis</keyword>
<evidence type="ECO:0000259" key="23">
    <source>
        <dbReference type="Pfam" id="PF08245"/>
    </source>
</evidence>
<dbReference type="GO" id="GO:0046872">
    <property type="term" value="F:metal ion binding"/>
    <property type="evidence" value="ECO:0007669"/>
    <property type="project" value="UniProtKB-KW"/>
</dbReference>
<comment type="catalytic activity">
    <reaction evidence="20">
        <text>10-formyltetrahydrofolyl-(gamma-L-Glu)(n) + L-glutamate + ATP = 10-formyltetrahydrofolyl-(gamma-L-Glu)(n+1) + ADP + phosphate + H(+)</text>
        <dbReference type="Rhea" id="RHEA:51904"/>
        <dbReference type="Rhea" id="RHEA-COMP:13088"/>
        <dbReference type="Rhea" id="RHEA-COMP:14300"/>
        <dbReference type="ChEBI" id="CHEBI:15378"/>
        <dbReference type="ChEBI" id="CHEBI:29985"/>
        <dbReference type="ChEBI" id="CHEBI:30616"/>
        <dbReference type="ChEBI" id="CHEBI:43474"/>
        <dbReference type="ChEBI" id="CHEBI:134413"/>
        <dbReference type="ChEBI" id="CHEBI:456216"/>
        <dbReference type="EC" id="6.3.2.17"/>
    </reaction>
</comment>
<evidence type="ECO:0000256" key="10">
    <source>
        <dbReference type="ARBA" id="ARBA00022598"/>
    </source>
</evidence>
<evidence type="ECO:0000256" key="1">
    <source>
        <dbReference type="ARBA" id="ARBA00001946"/>
    </source>
</evidence>
<dbReference type="Gene3D" id="3.90.190.20">
    <property type="entry name" value="Mur ligase, C-terminal domain"/>
    <property type="match status" value="1"/>
</dbReference>
<dbReference type="AlphaFoldDB" id="A0A2P6AS38"/>
<evidence type="ECO:0000256" key="13">
    <source>
        <dbReference type="ARBA" id="ARBA00022840"/>
    </source>
</evidence>
<comment type="pathway">
    <text evidence="3">Cofactor biosynthesis; tetrahydrofolate biosynthesis; 7,8-dihydrofolate from 2-amino-4-hydroxy-6-hydroxymethyl-7,8-dihydropteridine diphosphate and 4-aminobenzoate: step 2/2.</text>
</comment>
<dbReference type="SUPFAM" id="SSF53244">
    <property type="entry name" value="MurD-like peptide ligases, peptide-binding domain"/>
    <property type="match status" value="1"/>
</dbReference>
<comment type="similarity">
    <text evidence="5">Belongs to the folylpolyglutamate synthase family.</text>
</comment>
<keyword evidence="25" id="KW-1185">Reference proteome</keyword>
<keyword evidence="11" id="KW-0479">Metal-binding</keyword>
<dbReference type="GO" id="GO:0046654">
    <property type="term" value="P:tetrahydrofolate biosynthetic process"/>
    <property type="evidence" value="ECO:0007669"/>
    <property type="project" value="UniProtKB-UniPathway"/>
</dbReference>
<dbReference type="InterPro" id="IPR036615">
    <property type="entry name" value="Mur_ligase_C_dom_sf"/>
</dbReference>
<dbReference type="UniPathway" id="UPA00077">
    <property type="reaction ID" value="UER00157"/>
</dbReference>
<dbReference type="GO" id="GO:0046656">
    <property type="term" value="P:folic acid biosynthetic process"/>
    <property type="evidence" value="ECO:0007669"/>
    <property type="project" value="UniProtKB-KW"/>
</dbReference>
<reference evidence="25" key="1">
    <citation type="submission" date="2018-02" db="EMBL/GenBank/DDBJ databases">
        <title>Genome sequencing of Solimonas sp. HR-BB.</title>
        <authorList>
            <person name="Lee Y."/>
            <person name="Jeon C.O."/>
        </authorList>
    </citation>
    <scope>NUCLEOTIDE SEQUENCE [LARGE SCALE GENOMIC DNA]</scope>
    <source>
        <strain evidence="25">HR-E</strain>
    </source>
</reference>
<dbReference type="SUPFAM" id="SSF53623">
    <property type="entry name" value="MurD-like peptide ligases, catalytic domain"/>
    <property type="match status" value="1"/>
</dbReference>
<evidence type="ECO:0000256" key="16">
    <source>
        <dbReference type="ARBA" id="ARBA00030048"/>
    </source>
</evidence>